<sequence>MDWVKAKNILIIALIITNLFLGYYVIKDYKANNYTYTISQEKIDDVKELLEKKNIIIKADIPKEIYELPELTVEYETYDKEEIESKIYEADKRNYREKVKISSNDKLINYTKKIITNTDKEITKEDAEEIVYEFIKKLGFENDEAVFWGIKEKDREYGIEYKQKYENVILNDGYMKFKLKNNEVISFERRWLKTIGTKGMNKRVIPATKALLLAMDELKEKKENEDSEVIVTGIDLVYSLNIIELNTFLDEEWYEGNEKTGFLYWRIRLENDDHIDIEAYE</sequence>
<dbReference type="Pfam" id="PF09648">
    <property type="entry name" value="YycI"/>
    <property type="match status" value="1"/>
</dbReference>
<gene>
    <name evidence="3" type="ORF">SAMN02745912_01659</name>
</gene>
<organism evidence="3 4">
    <name type="scientific">Paramaledivibacter caminithermalis (strain DSM 15212 / CIP 107654 / DViRD3)</name>
    <name type="common">Clostridium caminithermale</name>
    <dbReference type="NCBI Taxonomy" id="1121301"/>
    <lineage>
        <taxon>Bacteria</taxon>
        <taxon>Bacillati</taxon>
        <taxon>Bacillota</taxon>
        <taxon>Clostridia</taxon>
        <taxon>Peptostreptococcales</taxon>
        <taxon>Caminicellaceae</taxon>
        <taxon>Paramaledivibacter</taxon>
    </lineage>
</organism>
<keyword evidence="1" id="KW-0812">Transmembrane</keyword>
<evidence type="ECO:0000256" key="1">
    <source>
        <dbReference type="SAM" id="Phobius"/>
    </source>
</evidence>
<feature type="transmembrane region" description="Helical" evidence="1">
    <location>
        <begin position="6"/>
        <end position="26"/>
    </location>
</feature>
<dbReference type="STRING" id="1121301.SAMN02745912_01659"/>
<dbReference type="Proteomes" id="UP000184465">
    <property type="component" value="Unassembled WGS sequence"/>
</dbReference>
<proteinExistence type="predicted"/>
<dbReference type="GO" id="GO:0016020">
    <property type="term" value="C:membrane"/>
    <property type="evidence" value="ECO:0007669"/>
    <property type="project" value="InterPro"/>
</dbReference>
<dbReference type="OrthoDB" id="2388036at2"/>
<feature type="domain" description="Regulatory protein YycH-like" evidence="2">
    <location>
        <begin position="36"/>
        <end position="273"/>
    </location>
</feature>
<dbReference type="RefSeq" id="WP_073148818.1">
    <property type="nucleotide sequence ID" value="NZ_FRAG01000016.1"/>
</dbReference>
<name>A0A1M6NBY2_PARC5</name>
<dbReference type="AlphaFoldDB" id="A0A1M6NBY2"/>
<protein>
    <submittedName>
        <fullName evidence="3">Two-component signal transduction system YycFG, regulatory protein YycI</fullName>
    </submittedName>
</protein>
<evidence type="ECO:0000313" key="3">
    <source>
        <dbReference type="EMBL" id="SHJ93167.1"/>
    </source>
</evidence>
<keyword evidence="4" id="KW-1185">Reference proteome</keyword>
<reference evidence="4" key="1">
    <citation type="submission" date="2016-11" db="EMBL/GenBank/DDBJ databases">
        <authorList>
            <person name="Varghese N."/>
            <person name="Submissions S."/>
        </authorList>
    </citation>
    <scope>NUCLEOTIDE SEQUENCE [LARGE SCALE GENOMIC DNA]</scope>
    <source>
        <strain evidence="4">DSM 15212 / CIP 107654 / DViRD3</strain>
    </source>
</reference>
<accession>A0A1M6NBY2</accession>
<dbReference type="EMBL" id="FRAG01000016">
    <property type="protein sequence ID" value="SHJ93167.1"/>
    <property type="molecule type" value="Genomic_DNA"/>
</dbReference>
<keyword evidence="1" id="KW-1133">Transmembrane helix</keyword>
<keyword evidence="1" id="KW-0472">Membrane</keyword>
<evidence type="ECO:0000259" key="2">
    <source>
        <dbReference type="Pfam" id="PF09648"/>
    </source>
</evidence>
<evidence type="ECO:0000313" key="4">
    <source>
        <dbReference type="Proteomes" id="UP000184465"/>
    </source>
</evidence>
<dbReference type="InterPro" id="IPR018604">
    <property type="entry name" value="YycI-like"/>
</dbReference>